<proteinExistence type="predicted"/>
<dbReference type="EMBL" id="MN740156">
    <property type="protein sequence ID" value="QHT90691.1"/>
    <property type="molecule type" value="Genomic_DNA"/>
</dbReference>
<name>A0A6C0IC87_9ZZZZ</name>
<sequence>MSKVLIKKKPLEIITLVLLVLLLVAFIISTIVLALRLKHASKNTCDKVCSQGFIDNKSVQQCCTKEQGSPFIDTHNQTMGCKKD</sequence>
<evidence type="ECO:0000313" key="1">
    <source>
        <dbReference type="EMBL" id="QHT90691.1"/>
    </source>
</evidence>
<dbReference type="AlphaFoldDB" id="A0A6C0IC87"/>
<accession>A0A6C0IC87</accession>
<protein>
    <submittedName>
        <fullName evidence="1">Uncharacterized protein</fullName>
    </submittedName>
</protein>
<organism evidence="1">
    <name type="scientific">viral metagenome</name>
    <dbReference type="NCBI Taxonomy" id="1070528"/>
    <lineage>
        <taxon>unclassified sequences</taxon>
        <taxon>metagenomes</taxon>
        <taxon>organismal metagenomes</taxon>
    </lineage>
</organism>
<reference evidence="1" key="1">
    <citation type="journal article" date="2020" name="Nature">
        <title>Giant virus diversity and host interactions through global metagenomics.</title>
        <authorList>
            <person name="Schulz F."/>
            <person name="Roux S."/>
            <person name="Paez-Espino D."/>
            <person name="Jungbluth S."/>
            <person name="Walsh D.A."/>
            <person name="Denef V.J."/>
            <person name="McMahon K.D."/>
            <person name="Konstantinidis K.T."/>
            <person name="Eloe-Fadrosh E.A."/>
            <person name="Kyrpides N.C."/>
            <person name="Woyke T."/>
        </authorList>
    </citation>
    <scope>NUCLEOTIDE SEQUENCE</scope>
    <source>
        <strain evidence="1">GVMAG-M-3300023184-71</strain>
    </source>
</reference>